<dbReference type="AlphaFoldDB" id="A0A348FY94"/>
<evidence type="ECO:0000256" key="2">
    <source>
        <dbReference type="ARBA" id="ARBA00019418"/>
    </source>
</evidence>
<dbReference type="InterPro" id="IPR036714">
    <property type="entry name" value="SDH_sf"/>
</dbReference>
<dbReference type="PANTHER" id="PTHR12469:SF2">
    <property type="entry name" value="SUCCINATE DEHYDROGENASE ASSEMBLY FACTOR 2, MITOCHONDRIAL"/>
    <property type="match status" value="1"/>
</dbReference>
<sequence length="98" mass="11115">MSGTTRSSAGLDERRRRILFRAWHRGTRELDLLIGRFADARLEDLSEAEVDALETLMEAQDVDIYGWITGSRPVPSAYDTALLQSLRDFHRDHPGSEA</sequence>
<evidence type="ECO:0000313" key="5">
    <source>
        <dbReference type="Proteomes" id="UP000266934"/>
    </source>
</evidence>
<reference evidence="4 5" key="1">
    <citation type="submission" date="2018-08" db="EMBL/GenBank/DDBJ databases">
        <title>Complete genome sequencing of Blastochloris tepida GI.</title>
        <authorList>
            <person name="Tsukatani Y."/>
            <person name="Mori H."/>
        </authorList>
    </citation>
    <scope>NUCLEOTIDE SEQUENCE [LARGE SCALE GENOMIC DNA]</scope>
    <source>
        <strain evidence="4 5">GI</strain>
    </source>
</reference>
<dbReference type="PANTHER" id="PTHR12469">
    <property type="entry name" value="PROTEIN EMI5 HOMOLOG, MITOCHONDRIAL"/>
    <property type="match status" value="1"/>
</dbReference>
<proteinExistence type="inferred from homology"/>
<evidence type="ECO:0000256" key="3">
    <source>
        <dbReference type="ARBA" id="ARBA00023186"/>
    </source>
</evidence>
<dbReference type="OrthoDB" id="9807264at2"/>
<dbReference type="Proteomes" id="UP000266934">
    <property type="component" value="Chromosome"/>
</dbReference>
<protein>
    <recommendedName>
        <fullName evidence="2">FAD assembly factor SdhE</fullName>
    </recommendedName>
</protein>
<keyword evidence="3" id="KW-0143">Chaperone</keyword>
<comment type="similarity">
    <text evidence="1">Belongs to the SdhE FAD assembly factor family.</text>
</comment>
<dbReference type="SUPFAM" id="SSF109910">
    <property type="entry name" value="YgfY-like"/>
    <property type="match status" value="1"/>
</dbReference>
<accession>A0A348FY94</accession>
<keyword evidence="5" id="KW-1185">Reference proteome</keyword>
<evidence type="ECO:0000256" key="1">
    <source>
        <dbReference type="ARBA" id="ARBA00008571"/>
    </source>
</evidence>
<evidence type="ECO:0000313" key="4">
    <source>
        <dbReference type="EMBL" id="BBF92277.1"/>
    </source>
</evidence>
<dbReference type="InterPro" id="IPR005631">
    <property type="entry name" value="SDH"/>
</dbReference>
<dbReference type="RefSeq" id="WP_126398109.1">
    <property type="nucleotide sequence ID" value="NZ_AP018907.1"/>
</dbReference>
<dbReference type="Pfam" id="PF03937">
    <property type="entry name" value="Sdh5"/>
    <property type="match status" value="1"/>
</dbReference>
<organism evidence="4 5">
    <name type="scientific">Blastochloris tepida</name>
    <dbReference type="NCBI Taxonomy" id="2233851"/>
    <lineage>
        <taxon>Bacteria</taxon>
        <taxon>Pseudomonadati</taxon>
        <taxon>Pseudomonadota</taxon>
        <taxon>Alphaproteobacteria</taxon>
        <taxon>Hyphomicrobiales</taxon>
        <taxon>Blastochloridaceae</taxon>
        <taxon>Blastochloris</taxon>
    </lineage>
</organism>
<dbReference type="EMBL" id="AP018907">
    <property type="protein sequence ID" value="BBF92277.1"/>
    <property type="molecule type" value="Genomic_DNA"/>
</dbReference>
<dbReference type="Gene3D" id="1.10.150.250">
    <property type="entry name" value="Flavinator of succinate dehydrogenase"/>
    <property type="match status" value="1"/>
</dbReference>
<name>A0A348FY94_9HYPH</name>
<dbReference type="GO" id="GO:0006099">
    <property type="term" value="P:tricarboxylic acid cycle"/>
    <property type="evidence" value="ECO:0007669"/>
    <property type="project" value="TreeGrafter"/>
</dbReference>
<gene>
    <name evidence="4" type="ORF">BLTE_09620</name>
</gene>
<dbReference type="KEGG" id="blag:BLTE_09620"/>